<accession>A0AAD9D8R7</accession>
<evidence type="ECO:0000259" key="1">
    <source>
        <dbReference type="PROSITE" id="PS50405"/>
    </source>
</evidence>
<dbReference type="PANTHER" id="PTHR43968">
    <property type="match status" value="1"/>
</dbReference>
<name>A0AAD9D8R7_9STRA</name>
<dbReference type="Proteomes" id="UP001224775">
    <property type="component" value="Unassembled WGS sequence"/>
</dbReference>
<protein>
    <submittedName>
        <fullName evidence="2">Glutathione S-transferase</fullName>
        <ecNumber evidence="2">2.5.1.18</ecNumber>
    </submittedName>
</protein>
<dbReference type="Pfam" id="PF13409">
    <property type="entry name" value="GST_N_2"/>
    <property type="match status" value="1"/>
</dbReference>
<dbReference type="Gene3D" id="3.40.30.10">
    <property type="entry name" value="Glutaredoxin"/>
    <property type="match status" value="1"/>
</dbReference>
<proteinExistence type="predicted"/>
<evidence type="ECO:0000313" key="3">
    <source>
        <dbReference type="Proteomes" id="UP001224775"/>
    </source>
</evidence>
<feature type="domain" description="GST C-terminal" evidence="1">
    <location>
        <begin position="106"/>
        <end position="258"/>
    </location>
</feature>
<dbReference type="SUPFAM" id="SSF52833">
    <property type="entry name" value="Thioredoxin-like"/>
    <property type="match status" value="1"/>
</dbReference>
<dbReference type="CDD" id="cd00299">
    <property type="entry name" value="GST_C_family"/>
    <property type="match status" value="1"/>
</dbReference>
<dbReference type="SUPFAM" id="SSF47616">
    <property type="entry name" value="GST C-terminal domain-like"/>
    <property type="match status" value="1"/>
</dbReference>
<dbReference type="InterPro" id="IPR010987">
    <property type="entry name" value="Glutathione-S-Trfase_C-like"/>
</dbReference>
<dbReference type="Gene3D" id="1.20.1050.10">
    <property type="match status" value="1"/>
</dbReference>
<dbReference type="EC" id="2.5.1.18" evidence="2"/>
<dbReference type="EMBL" id="JATAAI010000027">
    <property type="protein sequence ID" value="KAK1736979.1"/>
    <property type="molecule type" value="Genomic_DNA"/>
</dbReference>
<dbReference type="PANTHER" id="PTHR43968:SF14">
    <property type="entry name" value="GLUTATHIONE S-TRANSFERASE"/>
    <property type="match status" value="1"/>
</dbReference>
<dbReference type="InterPro" id="IPR050983">
    <property type="entry name" value="GST_Omega/HSP26"/>
</dbReference>
<dbReference type="AlphaFoldDB" id="A0AAD9D8R7"/>
<dbReference type="InterPro" id="IPR036249">
    <property type="entry name" value="Thioredoxin-like_sf"/>
</dbReference>
<reference evidence="2" key="1">
    <citation type="submission" date="2023-06" db="EMBL/GenBank/DDBJ databases">
        <title>Survivors Of The Sea: Transcriptome response of Skeletonema marinoi to long-term dormancy.</title>
        <authorList>
            <person name="Pinder M.I.M."/>
            <person name="Kourtchenko O."/>
            <person name="Robertson E.K."/>
            <person name="Larsson T."/>
            <person name="Maumus F."/>
            <person name="Osuna-Cruz C.M."/>
            <person name="Vancaester E."/>
            <person name="Stenow R."/>
            <person name="Vandepoele K."/>
            <person name="Ploug H."/>
            <person name="Bruchert V."/>
            <person name="Godhe A."/>
            <person name="Topel M."/>
        </authorList>
    </citation>
    <scope>NUCLEOTIDE SEQUENCE</scope>
    <source>
        <strain evidence="2">R05AC</strain>
    </source>
</reference>
<dbReference type="InterPro" id="IPR036282">
    <property type="entry name" value="Glutathione-S-Trfase_C_sf"/>
</dbReference>
<evidence type="ECO:0000313" key="2">
    <source>
        <dbReference type="EMBL" id="KAK1736979.1"/>
    </source>
</evidence>
<dbReference type="PROSITE" id="PS50405">
    <property type="entry name" value="GST_CTER"/>
    <property type="match status" value="1"/>
</dbReference>
<sequence length="418" mass="46617">MRAAANLLLAFAAQWQDLEHLMPPKGGDKVIDSALDPAKPNYSKDKPTLYRERHGWCPYSERSWLALEHLNVPYDTIRIDNTGPGQKPSYFSGQTPQMRWPDGKIQGESMNLVHEVNERFGGDLYPSADVTATADKFRKIFPSKSRPSSRAAFLFGWSGEPLWKSEFERVLSETDELLGSTDGPFFCGESFTAADIAWAPFLERYGAQLPCLHEGLNARDATKYPHLNSWFTAMETSVPAYACRVQGNPSSWRKVLTMAGFGNAGVPPDVIDRMDDFNVEEARPQSEEERVIEQKLWDDYRSTRSWLALTPSAEAGNTLLNNRHAIVKDTVKRSSSLEGKGIPLDEKNLDRAMRALATILIYGTEDDGKYDELKQASSEAASVNGVYAFAKFLDERMCVPRDMGSMSAAAIKRLAALA</sequence>
<dbReference type="GO" id="GO:0004364">
    <property type="term" value="F:glutathione transferase activity"/>
    <property type="evidence" value="ECO:0007669"/>
    <property type="project" value="UniProtKB-EC"/>
</dbReference>
<keyword evidence="3" id="KW-1185">Reference proteome</keyword>
<comment type="caution">
    <text evidence="2">The sequence shown here is derived from an EMBL/GenBank/DDBJ whole genome shotgun (WGS) entry which is preliminary data.</text>
</comment>
<gene>
    <name evidence="2" type="ORF">QTG54_012424</name>
</gene>
<dbReference type="InterPro" id="IPR004045">
    <property type="entry name" value="Glutathione_S-Trfase_N"/>
</dbReference>
<organism evidence="2 3">
    <name type="scientific">Skeletonema marinoi</name>
    <dbReference type="NCBI Taxonomy" id="267567"/>
    <lineage>
        <taxon>Eukaryota</taxon>
        <taxon>Sar</taxon>
        <taxon>Stramenopiles</taxon>
        <taxon>Ochrophyta</taxon>
        <taxon>Bacillariophyta</taxon>
        <taxon>Coscinodiscophyceae</taxon>
        <taxon>Thalassiosirophycidae</taxon>
        <taxon>Thalassiosirales</taxon>
        <taxon>Skeletonemataceae</taxon>
        <taxon>Skeletonema</taxon>
        <taxon>Skeletonema marinoi-dohrnii complex</taxon>
    </lineage>
</organism>
<keyword evidence="2" id="KW-0808">Transferase</keyword>
<dbReference type="Pfam" id="PF13410">
    <property type="entry name" value="GST_C_2"/>
    <property type="match status" value="1"/>
</dbReference>
<dbReference type="CDD" id="cd00570">
    <property type="entry name" value="GST_N_family"/>
    <property type="match status" value="1"/>
</dbReference>
<dbReference type="GO" id="GO:0005737">
    <property type="term" value="C:cytoplasm"/>
    <property type="evidence" value="ECO:0007669"/>
    <property type="project" value="TreeGrafter"/>
</dbReference>